<evidence type="ECO:0000313" key="2">
    <source>
        <dbReference type="EMBL" id="MBS9721473.1"/>
    </source>
</evidence>
<protein>
    <recommendedName>
        <fullName evidence="4">Restriction endonuclease</fullName>
    </recommendedName>
</protein>
<evidence type="ECO:0000313" key="3">
    <source>
        <dbReference type="Proteomes" id="UP001297272"/>
    </source>
</evidence>
<accession>A0ABS5RWP2</accession>
<evidence type="ECO:0000256" key="1">
    <source>
        <dbReference type="SAM" id="MobiDB-lite"/>
    </source>
</evidence>
<feature type="region of interest" description="Disordered" evidence="1">
    <location>
        <begin position="268"/>
        <end position="334"/>
    </location>
</feature>
<sequence>MTLSAPLISGPRQAVADSHAVAPFATVDLEQLLPAFEQLVVETVAQVEACPAKSDPTFLGYESLLAAIRSATTLEGTLLEKGIALVAVANPDLVLVQLERPLPVHETAKAVFRRNDWARASGLRLDSEVATREFYKPDLLIVAGGRQLALIIDVKRSVSSYKPRALAELRSRMMASALVVRDVLERDHDAPPVARADIAIIDGASECRDEARGVFALADLDWLLQINGAASAIERLRDLYGDKVRAVLDARCRAIIVPRSEQRGEVVRGVGRVRGNDDPELATSGQGTEEARPKADEDDAGESDGSTLQMPGSQLAARNRRPRITVGIASRGAH</sequence>
<comment type="caution">
    <text evidence="2">The sequence shown here is derived from an EMBL/GenBank/DDBJ whole genome shotgun (WGS) entry which is preliminary data.</text>
</comment>
<proteinExistence type="predicted"/>
<evidence type="ECO:0008006" key="4">
    <source>
        <dbReference type="Google" id="ProtNLM"/>
    </source>
</evidence>
<name>A0ABS5RWP2_9HYPH</name>
<dbReference type="EMBL" id="JAFMNX010000003">
    <property type="protein sequence ID" value="MBS9721473.1"/>
    <property type="molecule type" value="Genomic_DNA"/>
</dbReference>
<organism evidence="2 3">
    <name type="scientific">Tianweitania aestuarii</name>
    <dbReference type="NCBI Taxonomy" id="2814886"/>
    <lineage>
        <taxon>Bacteria</taxon>
        <taxon>Pseudomonadati</taxon>
        <taxon>Pseudomonadota</taxon>
        <taxon>Alphaproteobacteria</taxon>
        <taxon>Hyphomicrobiales</taxon>
        <taxon>Phyllobacteriaceae</taxon>
        <taxon>Tianweitania</taxon>
    </lineage>
</organism>
<reference evidence="2 3" key="1">
    <citation type="submission" date="2021-03" db="EMBL/GenBank/DDBJ databases">
        <title>Tianweitania aestuarii sp. nov., isolated from a tidal flat.</title>
        <authorList>
            <person name="Park S."/>
            <person name="Yoon J.-H."/>
        </authorList>
    </citation>
    <scope>NUCLEOTIDE SEQUENCE [LARGE SCALE GENOMIC DNA]</scope>
    <source>
        <strain evidence="2 3">BSSL-BM11</strain>
    </source>
</reference>
<dbReference type="RefSeq" id="WP_213985132.1">
    <property type="nucleotide sequence ID" value="NZ_JAFMNX010000003.1"/>
</dbReference>
<gene>
    <name evidence="2" type="ORF">JYU29_12335</name>
</gene>
<keyword evidence="3" id="KW-1185">Reference proteome</keyword>
<dbReference type="Proteomes" id="UP001297272">
    <property type="component" value="Unassembled WGS sequence"/>
</dbReference>